<gene>
    <name evidence="1" type="ORF">CEY00_Acc27636</name>
</gene>
<dbReference type="PANTHER" id="PTHR34130">
    <property type="entry name" value="OS08G0243800 PROTEIN"/>
    <property type="match status" value="1"/>
</dbReference>
<dbReference type="STRING" id="1590841.A0A2R6PLT0"/>
<sequence>MVEEFSQDFGDAEDALSLCNLPIDDYELDPSFQSRRGSVSSDQDPFEFGSGPELLVRNDSVVLWDRNGAVEVNEYRKRDYLCVKAASFHKAPVREEREDWSVGRDRAVSLRIVRSPPVHPVQKVNITAITSMSAKSRRRMFMFGPVKFKPEMDVAEIKKRRSRHPMTIPPMPEEGQVVATAGRKEKSGSGNGGMMRPLWCRSHLATVLARSFGCISASIV</sequence>
<reference evidence="1 2" key="1">
    <citation type="submission" date="2017-07" db="EMBL/GenBank/DDBJ databases">
        <title>An improved, manually edited Actinidia chinensis var. chinensis (kiwifruit) genome highlights the challenges associated with draft genomes and gene prediction in plants.</title>
        <authorList>
            <person name="Pilkington S."/>
            <person name="Crowhurst R."/>
            <person name="Hilario E."/>
            <person name="Nardozza S."/>
            <person name="Fraser L."/>
            <person name="Peng Y."/>
            <person name="Gunaseelan K."/>
            <person name="Simpson R."/>
            <person name="Tahir J."/>
            <person name="Deroles S."/>
            <person name="Templeton K."/>
            <person name="Luo Z."/>
            <person name="Davy M."/>
            <person name="Cheng C."/>
            <person name="Mcneilage M."/>
            <person name="Scaglione D."/>
            <person name="Liu Y."/>
            <person name="Zhang Q."/>
            <person name="Datson P."/>
            <person name="De Silva N."/>
            <person name="Gardiner S."/>
            <person name="Bassett H."/>
            <person name="Chagne D."/>
            <person name="Mccallum J."/>
            <person name="Dzierzon H."/>
            <person name="Deng C."/>
            <person name="Wang Y.-Y."/>
            <person name="Barron N."/>
            <person name="Manako K."/>
            <person name="Bowen J."/>
            <person name="Foster T."/>
            <person name="Erridge Z."/>
            <person name="Tiffin H."/>
            <person name="Waite C."/>
            <person name="Davies K."/>
            <person name="Grierson E."/>
            <person name="Laing W."/>
            <person name="Kirk R."/>
            <person name="Chen X."/>
            <person name="Wood M."/>
            <person name="Montefiori M."/>
            <person name="Brummell D."/>
            <person name="Schwinn K."/>
            <person name="Catanach A."/>
            <person name="Fullerton C."/>
            <person name="Li D."/>
            <person name="Meiyalaghan S."/>
            <person name="Nieuwenhuizen N."/>
            <person name="Read N."/>
            <person name="Prakash R."/>
            <person name="Hunter D."/>
            <person name="Zhang H."/>
            <person name="Mckenzie M."/>
            <person name="Knabel M."/>
            <person name="Harris A."/>
            <person name="Allan A."/>
            <person name="Chen A."/>
            <person name="Janssen B."/>
            <person name="Plunkett B."/>
            <person name="Dwamena C."/>
            <person name="Voogd C."/>
            <person name="Leif D."/>
            <person name="Lafferty D."/>
            <person name="Souleyre E."/>
            <person name="Varkonyi-Gasic E."/>
            <person name="Gambi F."/>
            <person name="Hanley J."/>
            <person name="Yao J.-L."/>
            <person name="Cheung J."/>
            <person name="David K."/>
            <person name="Warren B."/>
            <person name="Marsh K."/>
            <person name="Snowden K."/>
            <person name="Lin-Wang K."/>
            <person name="Brian L."/>
            <person name="Martinez-Sanchez M."/>
            <person name="Wang M."/>
            <person name="Ileperuma N."/>
            <person name="Macnee N."/>
            <person name="Campin R."/>
            <person name="Mcatee P."/>
            <person name="Drummond R."/>
            <person name="Espley R."/>
            <person name="Ireland H."/>
            <person name="Wu R."/>
            <person name="Atkinson R."/>
            <person name="Karunairetnam S."/>
            <person name="Bulley S."/>
            <person name="Chunkath S."/>
            <person name="Hanley Z."/>
            <person name="Storey R."/>
            <person name="Thrimawithana A."/>
            <person name="Thomson S."/>
            <person name="David C."/>
            <person name="Testolin R."/>
        </authorList>
    </citation>
    <scope>NUCLEOTIDE SEQUENCE [LARGE SCALE GENOMIC DNA]</scope>
    <source>
        <strain evidence="2">cv. Red5</strain>
        <tissue evidence="1">Young leaf</tissue>
    </source>
</reference>
<dbReference type="OrthoDB" id="840976at2759"/>
<dbReference type="AlphaFoldDB" id="A0A2R6PLT0"/>
<dbReference type="PANTHER" id="PTHR34130:SF3">
    <property type="entry name" value="DUF1645 FAMILY PROTEIN"/>
    <property type="match status" value="1"/>
</dbReference>
<evidence type="ECO:0000313" key="2">
    <source>
        <dbReference type="Proteomes" id="UP000241394"/>
    </source>
</evidence>
<evidence type="ECO:0000313" key="1">
    <source>
        <dbReference type="EMBL" id="PSR93027.1"/>
    </source>
</evidence>
<name>A0A2R6PLT0_ACTCC</name>
<dbReference type="Proteomes" id="UP000241394">
    <property type="component" value="Chromosome LG24"/>
</dbReference>
<dbReference type="InParanoid" id="A0A2R6PLT0"/>
<keyword evidence="2" id="KW-1185">Reference proteome</keyword>
<comment type="caution">
    <text evidence="1">The sequence shown here is derived from an EMBL/GenBank/DDBJ whole genome shotgun (WGS) entry which is preliminary data.</text>
</comment>
<reference evidence="2" key="2">
    <citation type="journal article" date="2018" name="BMC Genomics">
        <title>A manually annotated Actinidia chinensis var. chinensis (kiwifruit) genome highlights the challenges associated with draft genomes and gene prediction in plants.</title>
        <authorList>
            <person name="Pilkington S.M."/>
            <person name="Crowhurst R."/>
            <person name="Hilario E."/>
            <person name="Nardozza S."/>
            <person name="Fraser L."/>
            <person name="Peng Y."/>
            <person name="Gunaseelan K."/>
            <person name="Simpson R."/>
            <person name="Tahir J."/>
            <person name="Deroles S.C."/>
            <person name="Templeton K."/>
            <person name="Luo Z."/>
            <person name="Davy M."/>
            <person name="Cheng C."/>
            <person name="McNeilage M."/>
            <person name="Scaglione D."/>
            <person name="Liu Y."/>
            <person name="Zhang Q."/>
            <person name="Datson P."/>
            <person name="De Silva N."/>
            <person name="Gardiner S.E."/>
            <person name="Bassett H."/>
            <person name="Chagne D."/>
            <person name="McCallum J."/>
            <person name="Dzierzon H."/>
            <person name="Deng C."/>
            <person name="Wang Y.Y."/>
            <person name="Barron L."/>
            <person name="Manako K."/>
            <person name="Bowen J."/>
            <person name="Foster T.M."/>
            <person name="Erridge Z.A."/>
            <person name="Tiffin H."/>
            <person name="Waite C.N."/>
            <person name="Davies K.M."/>
            <person name="Grierson E.P."/>
            <person name="Laing W.A."/>
            <person name="Kirk R."/>
            <person name="Chen X."/>
            <person name="Wood M."/>
            <person name="Montefiori M."/>
            <person name="Brummell D.A."/>
            <person name="Schwinn K.E."/>
            <person name="Catanach A."/>
            <person name="Fullerton C."/>
            <person name="Li D."/>
            <person name="Meiyalaghan S."/>
            <person name="Nieuwenhuizen N."/>
            <person name="Read N."/>
            <person name="Prakash R."/>
            <person name="Hunter D."/>
            <person name="Zhang H."/>
            <person name="McKenzie M."/>
            <person name="Knabel M."/>
            <person name="Harris A."/>
            <person name="Allan A.C."/>
            <person name="Gleave A."/>
            <person name="Chen A."/>
            <person name="Janssen B.J."/>
            <person name="Plunkett B."/>
            <person name="Ampomah-Dwamena C."/>
            <person name="Voogd C."/>
            <person name="Leif D."/>
            <person name="Lafferty D."/>
            <person name="Souleyre E.J.F."/>
            <person name="Varkonyi-Gasic E."/>
            <person name="Gambi F."/>
            <person name="Hanley J."/>
            <person name="Yao J.L."/>
            <person name="Cheung J."/>
            <person name="David K.M."/>
            <person name="Warren B."/>
            <person name="Marsh K."/>
            <person name="Snowden K.C."/>
            <person name="Lin-Wang K."/>
            <person name="Brian L."/>
            <person name="Martinez-Sanchez M."/>
            <person name="Wang M."/>
            <person name="Ileperuma N."/>
            <person name="Macnee N."/>
            <person name="Campin R."/>
            <person name="McAtee P."/>
            <person name="Drummond R.S.M."/>
            <person name="Espley R.V."/>
            <person name="Ireland H.S."/>
            <person name="Wu R."/>
            <person name="Atkinson R.G."/>
            <person name="Karunairetnam S."/>
            <person name="Bulley S."/>
            <person name="Chunkath S."/>
            <person name="Hanley Z."/>
            <person name="Storey R."/>
            <person name="Thrimawithana A.H."/>
            <person name="Thomson S."/>
            <person name="David C."/>
            <person name="Testolin R."/>
            <person name="Huang H."/>
            <person name="Hellens R.P."/>
            <person name="Schaffer R.J."/>
        </authorList>
    </citation>
    <scope>NUCLEOTIDE SEQUENCE [LARGE SCALE GENOMIC DNA]</scope>
    <source>
        <strain evidence="2">cv. Red5</strain>
    </source>
</reference>
<organism evidence="1 2">
    <name type="scientific">Actinidia chinensis var. chinensis</name>
    <name type="common">Chinese soft-hair kiwi</name>
    <dbReference type="NCBI Taxonomy" id="1590841"/>
    <lineage>
        <taxon>Eukaryota</taxon>
        <taxon>Viridiplantae</taxon>
        <taxon>Streptophyta</taxon>
        <taxon>Embryophyta</taxon>
        <taxon>Tracheophyta</taxon>
        <taxon>Spermatophyta</taxon>
        <taxon>Magnoliopsida</taxon>
        <taxon>eudicotyledons</taxon>
        <taxon>Gunneridae</taxon>
        <taxon>Pentapetalae</taxon>
        <taxon>asterids</taxon>
        <taxon>Ericales</taxon>
        <taxon>Actinidiaceae</taxon>
        <taxon>Actinidia</taxon>
    </lineage>
</organism>
<protein>
    <submittedName>
        <fullName evidence="1">VPS10 2 like</fullName>
    </submittedName>
</protein>
<proteinExistence type="predicted"/>
<accession>A0A2R6PLT0</accession>
<dbReference type="EMBL" id="NKQK01000024">
    <property type="protein sequence ID" value="PSR93027.1"/>
    <property type="molecule type" value="Genomic_DNA"/>
</dbReference>
<dbReference type="Gramene" id="PSR93027">
    <property type="protein sequence ID" value="PSR93027"/>
    <property type="gene ID" value="CEY00_Acc27636"/>
</dbReference>